<feature type="transmembrane region" description="Helical" evidence="10">
    <location>
        <begin position="166"/>
        <end position="187"/>
    </location>
</feature>
<dbReference type="NCBIfam" id="TIGR00879">
    <property type="entry name" value="SP"/>
    <property type="match status" value="1"/>
</dbReference>
<evidence type="ECO:0000256" key="1">
    <source>
        <dbReference type="ARBA" id="ARBA00004651"/>
    </source>
</evidence>
<evidence type="ECO:0000256" key="5">
    <source>
        <dbReference type="ARBA" id="ARBA00022597"/>
    </source>
</evidence>
<dbReference type="AlphaFoldDB" id="A0A345JRK3"/>
<feature type="domain" description="Major facilitator superfamily (MFS) profile" evidence="11">
    <location>
        <begin position="14"/>
        <end position="438"/>
    </location>
</feature>
<dbReference type="GO" id="GO:0005351">
    <property type="term" value="F:carbohydrate:proton symporter activity"/>
    <property type="evidence" value="ECO:0007669"/>
    <property type="project" value="TreeGrafter"/>
</dbReference>
<evidence type="ECO:0000259" key="11">
    <source>
        <dbReference type="PROSITE" id="PS50850"/>
    </source>
</evidence>
<feature type="transmembrane region" description="Helical" evidence="10">
    <location>
        <begin position="104"/>
        <end position="126"/>
    </location>
</feature>
<dbReference type="Proteomes" id="UP000253862">
    <property type="component" value="Chromosome"/>
</dbReference>
<dbReference type="SUPFAM" id="SSF103473">
    <property type="entry name" value="MFS general substrate transporter"/>
    <property type="match status" value="1"/>
</dbReference>
<gene>
    <name evidence="12" type="ORF">CGC43_04810</name>
</gene>
<organism evidence="12 13">
    <name type="scientific">Francisella opportunistica</name>
    <dbReference type="NCBI Taxonomy" id="2016517"/>
    <lineage>
        <taxon>Bacteria</taxon>
        <taxon>Pseudomonadati</taxon>
        <taxon>Pseudomonadota</taxon>
        <taxon>Gammaproteobacteria</taxon>
        <taxon>Thiotrichales</taxon>
        <taxon>Francisellaceae</taxon>
        <taxon>Francisella</taxon>
    </lineage>
</organism>
<evidence type="ECO:0000313" key="13">
    <source>
        <dbReference type="Proteomes" id="UP000253862"/>
    </source>
</evidence>
<evidence type="ECO:0000256" key="6">
    <source>
        <dbReference type="ARBA" id="ARBA00022692"/>
    </source>
</evidence>
<feature type="transmembrane region" description="Helical" evidence="10">
    <location>
        <begin position="286"/>
        <end position="304"/>
    </location>
</feature>
<dbReference type="Gene3D" id="1.20.1250.20">
    <property type="entry name" value="MFS general substrate transporter like domains"/>
    <property type="match status" value="1"/>
</dbReference>
<feature type="transmembrane region" description="Helical" evidence="10">
    <location>
        <begin position="138"/>
        <end position="160"/>
    </location>
</feature>
<proteinExistence type="inferred from homology"/>
<dbReference type="PRINTS" id="PR00171">
    <property type="entry name" value="SUGRTRNSPORT"/>
</dbReference>
<evidence type="ECO:0000256" key="8">
    <source>
        <dbReference type="ARBA" id="ARBA00023136"/>
    </source>
</evidence>
<dbReference type="InterPro" id="IPR003663">
    <property type="entry name" value="Sugar/inositol_transpt"/>
</dbReference>
<accession>A0A345JRK3</accession>
<feature type="transmembrane region" description="Helical" evidence="10">
    <location>
        <begin position="350"/>
        <end position="373"/>
    </location>
</feature>
<keyword evidence="7 10" id="KW-1133">Transmembrane helix</keyword>
<keyword evidence="5" id="KW-0762">Sugar transport</keyword>
<dbReference type="FunFam" id="1.20.1250.20:FF:000218">
    <property type="entry name" value="facilitated trehalose transporter Tret1"/>
    <property type="match status" value="1"/>
</dbReference>
<feature type="transmembrane region" description="Helical" evidence="10">
    <location>
        <begin position="242"/>
        <end position="266"/>
    </location>
</feature>
<evidence type="ECO:0000256" key="9">
    <source>
        <dbReference type="RuleBase" id="RU003346"/>
    </source>
</evidence>
<dbReference type="KEGG" id="foo:CGC45_04790"/>
<feature type="transmembrane region" description="Helical" evidence="10">
    <location>
        <begin position="311"/>
        <end position="330"/>
    </location>
</feature>
<dbReference type="InterPro" id="IPR020846">
    <property type="entry name" value="MFS_dom"/>
</dbReference>
<reference evidence="12 13" key="1">
    <citation type="submission" date="2017-07" db="EMBL/GenBank/DDBJ databases">
        <title>Complete genome sequences and comparative analysis of the novel pathogen Francisella opportunistica.</title>
        <authorList>
            <person name="Dietrich E.A."/>
            <person name="Kingry L.C."/>
            <person name="Petersen J.M."/>
        </authorList>
    </citation>
    <scope>NUCLEOTIDE SEQUENCE [LARGE SCALE GENOMIC DNA]</scope>
    <source>
        <strain evidence="12 13">14-2155</strain>
    </source>
</reference>
<sequence length="464" mass="51233">MQNKKKINFVVIRVAIIAALAGLLFGMDIGYVNGSLYFISQTFNLSVAESGHVSSVLLLGAACGALFSGFLSKHYGRRKVLLIAAAIFSIFTIVGVMAPNYQIFISSRFILGTAVGIASFIAPLYLSEIAPKEFRGALIALYQLMITIGLFLVFLTNSALESTSSWRIMLAVLAIPSVIMFFGCLTLPRSPRWLVLKGNDDEAAIVLKKIRSSETEALEEHNEIKQTTHRGVSVFSLLKQKFFIKVVLLGIALQAFQQFTGMNAFMYYSTDIFKLAGFTNPSTSTIVIGLLNMLTTFLAIKYVDKFGRKPILYFGLSLLIISCIVVGFIFKTHFVYGQAMVLSQTLQWAALIFCLLFIFGFAISMGPVIWILCSEIQPIEGRDFGVTASTMSNWICNAIIGNFALTWLTFHPDSTFFGFAISCIVCILFVKFFVPETKDVSLEEIENNLRGGKSLAKIGRCQTV</sequence>
<evidence type="ECO:0000256" key="3">
    <source>
        <dbReference type="ARBA" id="ARBA00022448"/>
    </source>
</evidence>
<comment type="subcellular location">
    <subcellularLocation>
        <location evidence="1">Cell membrane</location>
        <topology evidence="1">Multi-pass membrane protein</topology>
    </subcellularLocation>
</comment>
<dbReference type="Pfam" id="PF00083">
    <property type="entry name" value="Sugar_tr"/>
    <property type="match status" value="1"/>
</dbReference>
<dbReference type="PANTHER" id="PTHR48022">
    <property type="entry name" value="PLASTIDIC GLUCOSE TRANSPORTER 4"/>
    <property type="match status" value="1"/>
</dbReference>
<dbReference type="InterPro" id="IPR005829">
    <property type="entry name" value="Sugar_transporter_CS"/>
</dbReference>
<feature type="transmembrane region" description="Helical" evidence="10">
    <location>
        <begin position="394"/>
        <end position="410"/>
    </location>
</feature>
<evidence type="ECO:0000256" key="4">
    <source>
        <dbReference type="ARBA" id="ARBA00022475"/>
    </source>
</evidence>
<keyword evidence="6 10" id="KW-0812">Transmembrane</keyword>
<feature type="transmembrane region" description="Helical" evidence="10">
    <location>
        <begin position="52"/>
        <end position="71"/>
    </location>
</feature>
<dbReference type="InterPro" id="IPR036259">
    <property type="entry name" value="MFS_trans_sf"/>
</dbReference>
<feature type="transmembrane region" description="Helical" evidence="10">
    <location>
        <begin position="7"/>
        <end position="32"/>
    </location>
</feature>
<evidence type="ECO:0000256" key="10">
    <source>
        <dbReference type="SAM" id="Phobius"/>
    </source>
</evidence>
<dbReference type="OrthoDB" id="5368493at2"/>
<dbReference type="CDD" id="cd17315">
    <property type="entry name" value="MFS_GLUT_like"/>
    <property type="match status" value="1"/>
</dbReference>
<feature type="transmembrane region" description="Helical" evidence="10">
    <location>
        <begin position="80"/>
        <end position="98"/>
    </location>
</feature>
<keyword evidence="3 9" id="KW-0813">Transport</keyword>
<feature type="transmembrane region" description="Helical" evidence="10">
    <location>
        <begin position="416"/>
        <end position="434"/>
    </location>
</feature>
<dbReference type="EMBL" id="CP022375">
    <property type="protein sequence ID" value="AXH29949.1"/>
    <property type="molecule type" value="Genomic_DNA"/>
</dbReference>
<evidence type="ECO:0000256" key="7">
    <source>
        <dbReference type="ARBA" id="ARBA00022989"/>
    </source>
</evidence>
<protein>
    <submittedName>
        <fullName evidence="12">Sugar porter family MFS transporter</fullName>
    </submittedName>
</protein>
<dbReference type="InterPro" id="IPR050360">
    <property type="entry name" value="MFS_Sugar_Transporters"/>
</dbReference>
<dbReference type="PROSITE" id="PS50850">
    <property type="entry name" value="MFS"/>
    <property type="match status" value="1"/>
</dbReference>
<dbReference type="InterPro" id="IPR005828">
    <property type="entry name" value="MFS_sugar_transport-like"/>
</dbReference>
<dbReference type="PROSITE" id="PS00216">
    <property type="entry name" value="SUGAR_TRANSPORT_1"/>
    <property type="match status" value="1"/>
</dbReference>
<dbReference type="PANTHER" id="PTHR48022:SF2">
    <property type="entry name" value="PLASTIDIC GLUCOSE TRANSPORTER 4"/>
    <property type="match status" value="1"/>
</dbReference>
<dbReference type="GO" id="GO:0005886">
    <property type="term" value="C:plasma membrane"/>
    <property type="evidence" value="ECO:0007669"/>
    <property type="project" value="UniProtKB-SubCell"/>
</dbReference>
<keyword evidence="13" id="KW-1185">Reference proteome</keyword>
<keyword evidence="8 10" id="KW-0472">Membrane</keyword>
<comment type="similarity">
    <text evidence="2 9">Belongs to the major facilitator superfamily. Sugar transporter (TC 2.A.1.1) family.</text>
</comment>
<keyword evidence="4" id="KW-1003">Cell membrane</keyword>
<evidence type="ECO:0000313" key="12">
    <source>
        <dbReference type="EMBL" id="AXH29949.1"/>
    </source>
</evidence>
<name>A0A345JRK3_9GAMM</name>
<dbReference type="RefSeq" id="WP_071629220.1">
    <property type="nucleotide sequence ID" value="NZ_CP022375.1"/>
</dbReference>
<evidence type="ECO:0000256" key="2">
    <source>
        <dbReference type="ARBA" id="ARBA00010992"/>
    </source>
</evidence>